<dbReference type="InterPro" id="IPR011059">
    <property type="entry name" value="Metal-dep_hydrolase_composite"/>
</dbReference>
<dbReference type="RefSeq" id="XP_027610699.1">
    <property type="nucleotide sequence ID" value="XM_027754898.1"/>
</dbReference>
<dbReference type="Gene3D" id="2.30.40.10">
    <property type="entry name" value="Urease, subunit C, domain 1"/>
    <property type="match status" value="1"/>
</dbReference>
<dbReference type="SUPFAM" id="SSF51338">
    <property type="entry name" value="Composite domain of metallo-dependent hydrolases"/>
    <property type="match status" value="1"/>
</dbReference>
<keyword evidence="3" id="KW-1185">Reference proteome</keyword>
<name>A0A401GC69_9APHY</name>
<dbReference type="InterPro" id="IPR006680">
    <property type="entry name" value="Amidohydro-rel"/>
</dbReference>
<dbReference type="InterPro" id="IPR050287">
    <property type="entry name" value="MTA/SAH_deaminase"/>
</dbReference>
<proteinExistence type="predicted"/>
<reference evidence="2 3" key="1">
    <citation type="journal article" date="2018" name="Sci. Rep.">
        <title>Genome sequence of the cauliflower mushroom Sparassis crispa (Hanabiratake) and its association with beneficial usage.</title>
        <authorList>
            <person name="Kiyama R."/>
            <person name="Furutani Y."/>
            <person name="Kawaguchi K."/>
            <person name="Nakanishi T."/>
        </authorList>
    </citation>
    <scope>NUCLEOTIDE SEQUENCE [LARGE SCALE GENOMIC DNA]</scope>
</reference>
<dbReference type="Gene3D" id="3.20.20.140">
    <property type="entry name" value="Metal-dependent hydrolases"/>
    <property type="match status" value="1"/>
</dbReference>
<dbReference type="EMBL" id="BFAD01000002">
    <property type="protein sequence ID" value="GBE79786.1"/>
    <property type="molecule type" value="Genomic_DNA"/>
</dbReference>
<evidence type="ECO:0000259" key="1">
    <source>
        <dbReference type="Pfam" id="PF01979"/>
    </source>
</evidence>
<accession>A0A401GC69</accession>
<gene>
    <name evidence="2" type="ORF">SCP_0209870</name>
</gene>
<dbReference type="AlphaFoldDB" id="A0A401GC69"/>
<dbReference type="FunCoup" id="A0A401GC69">
    <property type="interactions" value="1"/>
</dbReference>
<dbReference type="InterPro" id="IPR032466">
    <property type="entry name" value="Metal_Hydrolase"/>
</dbReference>
<comment type="caution">
    <text evidence="2">The sequence shown here is derived from an EMBL/GenBank/DDBJ whole genome shotgun (WGS) entry which is preliminary data.</text>
</comment>
<evidence type="ECO:0000313" key="2">
    <source>
        <dbReference type="EMBL" id="GBE79786.1"/>
    </source>
</evidence>
<dbReference type="Pfam" id="PF01979">
    <property type="entry name" value="Amidohydro_1"/>
    <property type="match status" value="1"/>
</dbReference>
<dbReference type="STRING" id="139825.A0A401GC69"/>
<dbReference type="GeneID" id="38776703"/>
<dbReference type="OrthoDB" id="194468at2759"/>
<evidence type="ECO:0000313" key="3">
    <source>
        <dbReference type="Proteomes" id="UP000287166"/>
    </source>
</evidence>
<dbReference type="GO" id="GO:0016810">
    <property type="term" value="F:hydrolase activity, acting on carbon-nitrogen (but not peptide) bonds"/>
    <property type="evidence" value="ECO:0007669"/>
    <property type="project" value="InterPro"/>
</dbReference>
<dbReference type="SUPFAM" id="SSF51556">
    <property type="entry name" value="Metallo-dependent hydrolases"/>
    <property type="match status" value="1"/>
</dbReference>
<dbReference type="PANTHER" id="PTHR43794">
    <property type="entry name" value="AMINOHYDROLASE SSNA-RELATED"/>
    <property type="match status" value="1"/>
</dbReference>
<sequence length="481" mass="52390">MSTSYLLKGGIIATFSSDNQPKSFKADVLVEGSIITQIAESINVGPHVEVINCEGKWITPGMVDTHRHVFAIVLRGDQCDWLLSEYLVKMSWTVQPALTAEEVRIGQLAGCLDALHSGVTTILDHFHAANTPEHAEASLEATIQSGARVVWCPARQSAPTQLFPNMEFGNEEETCKWQMEKLKEWGSKDGGKLTPDGRVTLGLAYDIVGAGPISMHQEALKFAREIPVQVITAHVAKGRRILTWRDGGLLGPDVLFSHCNVLFDHTDPDDEMWAAMKDNGCAIASTPCDELGMAQGNPVAMDAVNRGVKCGLGVDALSINGGDIFTQMRVALQFARGRAHEAIEKNGHCAPKYNHNNAADAFRLATLGGAEALNMEHLIGTIEVGKKADLVLYDAESTNLAAIADPFQGITFHATNADVDTVLVNGEVVKRDGKLTKNLWGPIARELKQKADAVRERLPKEKLDALWKQYYDTFGSPDLRT</sequence>
<dbReference type="PANTHER" id="PTHR43794:SF5">
    <property type="entry name" value="CHLOROHYDROLASE FAMILY PROTEIN"/>
    <property type="match status" value="1"/>
</dbReference>
<dbReference type="Proteomes" id="UP000287166">
    <property type="component" value="Unassembled WGS sequence"/>
</dbReference>
<organism evidence="2 3">
    <name type="scientific">Sparassis crispa</name>
    <dbReference type="NCBI Taxonomy" id="139825"/>
    <lineage>
        <taxon>Eukaryota</taxon>
        <taxon>Fungi</taxon>
        <taxon>Dikarya</taxon>
        <taxon>Basidiomycota</taxon>
        <taxon>Agaricomycotina</taxon>
        <taxon>Agaricomycetes</taxon>
        <taxon>Polyporales</taxon>
        <taxon>Sparassidaceae</taxon>
        <taxon>Sparassis</taxon>
    </lineage>
</organism>
<feature type="domain" description="Amidohydrolase-related" evidence="1">
    <location>
        <begin position="57"/>
        <end position="429"/>
    </location>
</feature>
<keyword evidence="2" id="KW-0378">Hydrolase</keyword>
<dbReference type="InParanoid" id="A0A401GC69"/>
<protein>
    <submittedName>
        <fullName evidence="2">Metallo-dependent hydrolase</fullName>
    </submittedName>
</protein>